<organism evidence="4 5">
    <name type="scientific">Colletotrichum noveboracense</name>
    <dbReference type="NCBI Taxonomy" id="2664923"/>
    <lineage>
        <taxon>Eukaryota</taxon>
        <taxon>Fungi</taxon>
        <taxon>Dikarya</taxon>
        <taxon>Ascomycota</taxon>
        <taxon>Pezizomycotina</taxon>
        <taxon>Sordariomycetes</taxon>
        <taxon>Hypocreomycetidae</taxon>
        <taxon>Glomerellales</taxon>
        <taxon>Glomerellaceae</taxon>
        <taxon>Colletotrichum</taxon>
        <taxon>Colletotrichum gloeosporioides species complex</taxon>
    </lineage>
</organism>
<dbReference type="InterPro" id="IPR036291">
    <property type="entry name" value="NAD(P)-bd_dom_sf"/>
</dbReference>
<keyword evidence="5" id="KW-1185">Reference proteome</keyword>
<dbReference type="Pfam" id="PF05368">
    <property type="entry name" value="NmrA"/>
    <property type="match status" value="1"/>
</dbReference>
<proteinExistence type="predicted"/>
<sequence>MNEKHEAPLEGVHCEASRCLGLQGHYKMSGQQGRKIAIVGASGNVGGGTLKALLAKGIHTITAVTRTESTATFPEGVIVKKGSYEDESFLVSAFQGQDVVQLALGFSSYATGQEPLIRAAAKAGVEWILPTEYGSAPDPSKLLDSSPILQGKIQIRKLIEELGSNWIAIVNNPWYDWSMGAGFWGIDIKNRTAKLYDGGKTKFITTNIGTTGKGTAGVLSLPDAELEKYRNKPFYLKSFYISQRDMLDSIQRATGTTDKDWKIEEPDAATVVAQAEEAAKKGDHVAGLISFYVNHMRAGWGGDYNDKATDLTKIGLEAEDLDETTKRVVKEIEGQ</sequence>
<dbReference type="InterPro" id="IPR008030">
    <property type="entry name" value="NmrA-like"/>
</dbReference>
<evidence type="ECO:0000256" key="1">
    <source>
        <dbReference type="ARBA" id="ARBA00022857"/>
    </source>
</evidence>
<protein>
    <recommendedName>
        <fullName evidence="3">NmrA-like domain-containing protein</fullName>
    </recommendedName>
</protein>
<dbReference type="GO" id="GO:0016491">
    <property type="term" value="F:oxidoreductase activity"/>
    <property type="evidence" value="ECO:0007669"/>
    <property type="project" value="UniProtKB-KW"/>
</dbReference>
<accession>A0A9W4RKM5</accession>
<dbReference type="InterPro" id="IPR045312">
    <property type="entry name" value="PCBER-like"/>
</dbReference>
<dbReference type="CDD" id="cd05259">
    <property type="entry name" value="PCBER_SDR_a"/>
    <property type="match status" value="1"/>
</dbReference>
<dbReference type="PANTHER" id="PTHR47706">
    <property type="entry name" value="NMRA-LIKE FAMILY PROTEIN"/>
    <property type="match status" value="1"/>
</dbReference>
<dbReference type="InterPro" id="IPR051609">
    <property type="entry name" value="NmrA/Isoflavone_reductase-like"/>
</dbReference>
<dbReference type="Gene3D" id="3.40.50.720">
    <property type="entry name" value="NAD(P)-binding Rossmann-like Domain"/>
    <property type="match status" value="1"/>
</dbReference>
<feature type="domain" description="NmrA-like" evidence="3">
    <location>
        <begin position="34"/>
        <end position="165"/>
    </location>
</feature>
<evidence type="ECO:0000313" key="5">
    <source>
        <dbReference type="Proteomes" id="UP001152533"/>
    </source>
</evidence>
<evidence type="ECO:0000256" key="2">
    <source>
        <dbReference type="ARBA" id="ARBA00023002"/>
    </source>
</evidence>
<reference evidence="4" key="1">
    <citation type="submission" date="2022-08" db="EMBL/GenBank/DDBJ databases">
        <authorList>
            <person name="Giroux E."/>
            <person name="Giroux E."/>
        </authorList>
    </citation>
    <scope>NUCLEOTIDE SEQUENCE</scope>
    <source>
        <strain evidence="4">H1091258</strain>
    </source>
</reference>
<comment type="caution">
    <text evidence="4">The sequence shown here is derived from an EMBL/GenBank/DDBJ whole genome shotgun (WGS) entry which is preliminary data.</text>
</comment>
<dbReference type="SUPFAM" id="SSF51735">
    <property type="entry name" value="NAD(P)-binding Rossmann-fold domains"/>
    <property type="match status" value="1"/>
</dbReference>
<keyword evidence="2" id="KW-0560">Oxidoreductase</keyword>
<dbReference type="PANTHER" id="PTHR47706:SF7">
    <property type="entry name" value="CIPA-LIKE, PUTATIVE (AFU_ORTHOLOGUE AFUA_1G01630)-RELATED"/>
    <property type="match status" value="1"/>
</dbReference>
<keyword evidence="1" id="KW-0521">NADP</keyword>
<gene>
    <name evidence="4" type="ORF">CGXH109_LOCUS21595</name>
</gene>
<dbReference type="Proteomes" id="UP001152533">
    <property type="component" value="Unassembled WGS sequence"/>
</dbReference>
<dbReference type="EMBL" id="CAMGZC010000088">
    <property type="protein sequence ID" value="CAI0643083.1"/>
    <property type="molecule type" value="Genomic_DNA"/>
</dbReference>
<evidence type="ECO:0000313" key="4">
    <source>
        <dbReference type="EMBL" id="CAI0643083.1"/>
    </source>
</evidence>
<name>A0A9W4RKM5_9PEZI</name>
<evidence type="ECO:0000259" key="3">
    <source>
        <dbReference type="Pfam" id="PF05368"/>
    </source>
</evidence>
<dbReference type="AlphaFoldDB" id="A0A9W4RKM5"/>